<name>A0A4Y8L6Q8_9BACT</name>
<evidence type="ECO:0000256" key="1">
    <source>
        <dbReference type="SAM" id="SignalP"/>
    </source>
</evidence>
<evidence type="ECO:0000313" key="3">
    <source>
        <dbReference type="Proteomes" id="UP000297861"/>
    </source>
</evidence>
<comment type="caution">
    <text evidence="2">The sequence shown here is derived from an EMBL/GenBank/DDBJ whole genome shotgun (WGS) entry which is preliminary data.</text>
</comment>
<dbReference type="AlphaFoldDB" id="A0A4Y8L6Q8"/>
<dbReference type="EMBL" id="SOML01000002">
    <property type="protein sequence ID" value="TFD97951.1"/>
    <property type="molecule type" value="Genomic_DNA"/>
</dbReference>
<feature type="chain" id="PRO_5021225373" description="DUF4840 domain-containing protein" evidence="1">
    <location>
        <begin position="21"/>
        <end position="166"/>
    </location>
</feature>
<gene>
    <name evidence="2" type="ORF">E2605_04860</name>
</gene>
<dbReference type="RefSeq" id="WP_134435694.1">
    <property type="nucleotide sequence ID" value="NZ_SOML01000002.1"/>
</dbReference>
<sequence>MNKMTIKTVLVMILSVSLFGACQTNQKKEQNVEATVKEDNAPDRKEIPFIVADRYFVNNTVKSIDNPKITTKEEFDSLFGMATAMGTNGLPTEIDFTKQYVIAVVKPETDYSTTLVPVSLQKNEKGEIVFSYKISKGEKQTYQIRPCLIVIVNKEAMGDVVLKEVE</sequence>
<proteinExistence type="predicted"/>
<evidence type="ECO:0008006" key="4">
    <source>
        <dbReference type="Google" id="ProtNLM"/>
    </source>
</evidence>
<feature type="signal peptide" evidence="1">
    <location>
        <begin position="1"/>
        <end position="20"/>
    </location>
</feature>
<reference evidence="2 3" key="1">
    <citation type="submission" date="2019-03" db="EMBL/GenBank/DDBJ databases">
        <title>San Antonio Military Medical Center submission to MRSN (WRAIR), pending publication.</title>
        <authorList>
            <person name="Blyth D.M."/>
            <person name="Mccarthy S.L."/>
            <person name="Schall S.E."/>
            <person name="Stam J.A."/>
            <person name="Ong A.C."/>
            <person name="Mcgann P.T."/>
        </authorList>
    </citation>
    <scope>NUCLEOTIDE SEQUENCE [LARGE SCALE GENOMIC DNA]</scope>
    <source>
        <strain evidence="2 3">MRSN571793</strain>
    </source>
</reference>
<dbReference type="OrthoDB" id="8613168at2"/>
<dbReference type="PROSITE" id="PS51257">
    <property type="entry name" value="PROKAR_LIPOPROTEIN"/>
    <property type="match status" value="1"/>
</dbReference>
<keyword evidence="1" id="KW-0732">Signal</keyword>
<accession>A0A4Y8L6Q8</accession>
<protein>
    <recommendedName>
        <fullName evidence="4">DUF4840 domain-containing protein</fullName>
    </recommendedName>
</protein>
<evidence type="ECO:0000313" key="2">
    <source>
        <dbReference type="EMBL" id="TFD97951.1"/>
    </source>
</evidence>
<dbReference type="Proteomes" id="UP000297861">
    <property type="component" value="Unassembled WGS sequence"/>
</dbReference>
<organism evidence="2 3">
    <name type="scientific">Dysgonomonas capnocytophagoides</name>
    <dbReference type="NCBI Taxonomy" id="45254"/>
    <lineage>
        <taxon>Bacteria</taxon>
        <taxon>Pseudomonadati</taxon>
        <taxon>Bacteroidota</taxon>
        <taxon>Bacteroidia</taxon>
        <taxon>Bacteroidales</taxon>
        <taxon>Dysgonomonadaceae</taxon>
        <taxon>Dysgonomonas</taxon>
    </lineage>
</organism>
<keyword evidence="3" id="KW-1185">Reference proteome</keyword>